<dbReference type="GO" id="GO:0055056">
    <property type="term" value="F:D-glucose transmembrane transporter activity"/>
    <property type="evidence" value="ECO:0007669"/>
    <property type="project" value="UniProtKB-UniRule"/>
</dbReference>
<accession>D3BCX8</accession>
<gene>
    <name evidence="6" type="primary">fdfT</name>
    <name evidence="6" type="ORF">PPL_06356</name>
</gene>
<dbReference type="PANTHER" id="PTHR11626:SF2">
    <property type="entry name" value="SQUALENE SYNTHASE"/>
    <property type="match status" value="1"/>
</dbReference>
<comment type="cofactor">
    <cofactor evidence="1 5">
        <name>Mg(2+)</name>
        <dbReference type="ChEBI" id="CHEBI:18420"/>
    </cofactor>
</comment>
<dbReference type="Gene3D" id="1.10.600.10">
    <property type="entry name" value="Farnesyl Diphosphate Synthase"/>
    <property type="match status" value="1"/>
</dbReference>
<dbReference type="GO" id="GO:0045338">
    <property type="term" value="P:farnesyl diphosphate metabolic process"/>
    <property type="evidence" value="ECO:0007669"/>
    <property type="project" value="InterPro"/>
</dbReference>
<dbReference type="InParanoid" id="D3BCX8"/>
<dbReference type="PANTHER" id="PTHR11626">
    <property type="entry name" value="FARNESYL-DIPHOSPHATE FARNESYLTRANSFERASE"/>
    <property type="match status" value="1"/>
</dbReference>
<dbReference type="CDD" id="cd00683">
    <property type="entry name" value="Trans_IPPS_HH"/>
    <property type="match status" value="1"/>
</dbReference>
<keyword evidence="7" id="KW-1185">Reference proteome</keyword>
<evidence type="ECO:0000313" key="6">
    <source>
        <dbReference type="EMBL" id="EFA80770.1"/>
    </source>
</evidence>
<dbReference type="GO" id="GO:0005789">
    <property type="term" value="C:endoplasmic reticulum membrane"/>
    <property type="evidence" value="ECO:0007669"/>
    <property type="project" value="TreeGrafter"/>
</dbReference>
<dbReference type="Proteomes" id="UP000001396">
    <property type="component" value="Unassembled WGS sequence"/>
</dbReference>
<evidence type="ECO:0000256" key="3">
    <source>
        <dbReference type="ARBA" id="ARBA00012373"/>
    </source>
</evidence>
<comment type="similarity">
    <text evidence="2 5">Belongs to the phytoene/squalene synthase family.</text>
</comment>
<dbReference type="Pfam" id="PF00494">
    <property type="entry name" value="SQS_PSY"/>
    <property type="match status" value="1"/>
</dbReference>
<name>D3BCX8_HETP5</name>
<dbReference type="SFLD" id="SFLDS00005">
    <property type="entry name" value="Isoprenoid_Synthase_Type_I"/>
    <property type="match status" value="1"/>
</dbReference>
<dbReference type="GeneID" id="31361838"/>
<dbReference type="FunFam" id="1.10.600.10:FF:000023">
    <property type="entry name" value="Squalene synthase"/>
    <property type="match status" value="1"/>
</dbReference>
<organism evidence="6 7">
    <name type="scientific">Heterostelium pallidum (strain ATCC 26659 / Pp 5 / PN500)</name>
    <name type="common">Cellular slime mold</name>
    <name type="synonym">Polysphondylium pallidum</name>
    <dbReference type="NCBI Taxonomy" id="670386"/>
    <lineage>
        <taxon>Eukaryota</taxon>
        <taxon>Amoebozoa</taxon>
        <taxon>Evosea</taxon>
        <taxon>Eumycetozoa</taxon>
        <taxon>Dictyostelia</taxon>
        <taxon>Acytosteliales</taxon>
        <taxon>Acytosteliaceae</taxon>
        <taxon>Heterostelium</taxon>
    </lineage>
</organism>
<dbReference type="EMBL" id="ADBJ01000028">
    <property type="protein sequence ID" value="EFA80770.1"/>
    <property type="molecule type" value="Genomic_DNA"/>
</dbReference>
<evidence type="ECO:0000256" key="4">
    <source>
        <dbReference type="ARBA" id="ARBA00022679"/>
    </source>
</evidence>
<evidence type="ECO:0000313" key="7">
    <source>
        <dbReference type="Proteomes" id="UP000001396"/>
    </source>
</evidence>
<reference evidence="6 7" key="1">
    <citation type="journal article" date="2011" name="Genome Res.">
        <title>Phylogeny-wide analysis of social amoeba genomes highlights ancient origins for complex intercellular communication.</title>
        <authorList>
            <person name="Heidel A.J."/>
            <person name="Lawal H.M."/>
            <person name="Felder M."/>
            <person name="Schilde C."/>
            <person name="Helps N.R."/>
            <person name="Tunggal B."/>
            <person name="Rivero F."/>
            <person name="John U."/>
            <person name="Schleicher M."/>
            <person name="Eichinger L."/>
            <person name="Platzer M."/>
            <person name="Noegel A.A."/>
            <person name="Schaap P."/>
            <person name="Gloeckner G."/>
        </authorList>
    </citation>
    <scope>NUCLEOTIDE SEQUENCE [LARGE SCALE GENOMIC DNA]</scope>
    <source>
        <strain evidence="7">ATCC 26659 / Pp 5 / PN500</strain>
    </source>
</reference>
<dbReference type="EC" id="2.5.1.21" evidence="3 5"/>
<comment type="pathway">
    <text evidence="5">Terpene metabolism; lanosterol biosynthesis; lanosterol from farnesyl diphosphate: step 1/3.</text>
</comment>
<protein>
    <recommendedName>
        <fullName evidence="3 5">Squalene synthase</fullName>
        <shortName evidence="5">SQS</shortName>
        <shortName evidence="5">SS</shortName>
        <ecNumber evidence="3 5">2.5.1.21</ecNumber>
    </recommendedName>
</protein>
<dbReference type="InterPro" id="IPR019845">
    <property type="entry name" value="Squalene/phytoene_synthase_CS"/>
</dbReference>
<dbReference type="GO" id="GO:0051996">
    <property type="term" value="F:squalene synthase [NAD(P)H] activity"/>
    <property type="evidence" value="ECO:0007669"/>
    <property type="project" value="UniProtKB-UniRule"/>
</dbReference>
<evidence type="ECO:0000256" key="5">
    <source>
        <dbReference type="RuleBase" id="RU368088"/>
    </source>
</evidence>
<dbReference type="OMA" id="GEACQLM"/>
<dbReference type="InterPro" id="IPR033904">
    <property type="entry name" value="Trans_IPPS_HH"/>
</dbReference>
<dbReference type="InterPro" id="IPR008949">
    <property type="entry name" value="Isoprenoid_synthase_dom_sf"/>
</dbReference>
<dbReference type="InterPro" id="IPR044844">
    <property type="entry name" value="Trans_IPPS_euk-type"/>
</dbReference>
<comment type="catalytic activity">
    <reaction evidence="5">
        <text>2 (2E,6E)-farnesyl diphosphate + NADH + H(+) = squalene + 2 diphosphate + NAD(+)</text>
        <dbReference type="Rhea" id="RHEA:32299"/>
        <dbReference type="ChEBI" id="CHEBI:15378"/>
        <dbReference type="ChEBI" id="CHEBI:15440"/>
        <dbReference type="ChEBI" id="CHEBI:33019"/>
        <dbReference type="ChEBI" id="CHEBI:57540"/>
        <dbReference type="ChEBI" id="CHEBI:57945"/>
        <dbReference type="ChEBI" id="CHEBI:175763"/>
        <dbReference type="EC" id="2.5.1.21"/>
    </reaction>
</comment>
<dbReference type="UniPathway" id="UPA00767">
    <property type="reaction ID" value="UER00751"/>
</dbReference>
<dbReference type="GO" id="GO:0008610">
    <property type="term" value="P:lipid biosynthetic process"/>
    <property type="evidence" value="ECO:0007669"/>
    <property type="project" value="InterPro"/>
</dbReference>
<comment type="function">
    <text evidence="5">Catalyzes the condensation of 2 farnesyl pyrophosphate (FPP) moieties to form squalene.</text>
</comment>
<dbReference type="InterPro" id="IPR002060">
    <property type="entry name" value="Squ/phyt_synthse"/>
</dbReference>
<evidence type="ECO:0000256" key="1">
    <source>
        <dbReference type="ARBA" id="ARBA00001946"/>
    </source>
</evidence>
<dbReference type="SUPFAM" id="SSF48576">
    <property type="entry name" value="Terpenoid synthases"/>
    <property type="match status" value="1"/>
</dbReference>
<comment type="caution">
    <text evidence="6">The sequence shown here is derived from an EMBL/GenBank/DDBJ whole genome shotgun (WGS) entry which is preliminary data.</text>
</comment>
<dbReference type="AlphaFoldDB" id="D3BCX8"/>
<keyword evidence="4 5" id="KW-0808">Transferase</keyword>
<sequence>MQYVKTLSRPDELYSLLKIGYTEKFKPKNVIKEDLENKQWCYELLNKTSRSFAFVINELDPHLKDAICVFYLVLRGLDTVEDDTTVSLETKLPVLTKFAEGLYQPGFKVFGYGMNNDEKMLVENFDKVVDVYLSLGDRFCPIIHDITKRMAHGMSEFLQKEVVTLPEWDLYCHYVAGLVGIGLSKIFAASGLESEWFANADKESNDMGLFLQKTNIIRDYLEDINESRIFWPREIWSKYTAKLDNFKNIQHAQSVSLMLIVTMIVIALNCLNDLITNALSHAIVSLDYMSRLRNPKVIGFCAIPQVMAIGTLSACYNNHGVFTGVVKIRKGQRALIVDTIQNKGITGTYELFYKFANEMVLKVPASDPNAKKTLEHLDTIQKMCVEKLGYKPAGFNDFGNYDWMAVASLAASSAFLVARHGPNFFSKL</sequence>
<evidence type="ECO:0000256" key="2">
    <source>
        <dbReference type="ARBA" id="ARBA00006251"/>
    </source>
</evidence>
<dbReference type="InterPro" id="IPR006449">
    <property type="entry name" value="Squal_synth-like"/>
</dbReference>
<dbReference type="FunCoup" id="D3BCX8">
    <property type="interactions" value="78"/>
</dbReference>
<dbReference type="SFLD" id="SFLDG01018">
    <property type="entry name" value="Squalene/Phytoene_Synthase_Lik"/>
    <property type="match status" value="1"/>
</dbReference>
<dbReference type="PROSITE" id="PS01044">
    <property type="entry name" value="SQUALEN_PHYTOEN_SYN_1"/>
    <property type="match status" value="1"/>
</dbReference>
<proteinExistence type="inferred from homology"/>
<dbReference type="RefSeq" id="XP_020432889.1">
    <property type="nucleotide sequence ID" value="XM_020577215.1"/>
</dbReference>
<dbReference type="NCBIfam" id="TIGR01559">
    <property type="entry name" value="squal_synth"/>
    <property type="match status" value="1"/>
</dbReference>
<comment type="catalytic activity">
    <reaction evidence="5">
        <text>2 (2E,6E)-farnesyl diphosphate + NADPH + H(+) = squalene + 2 diphosphate + NADP(+)</text>
        <dbReference type="Rhea" id="RHEA:32295"/>
        <dbReference type="ChEBI" id="CHEBI:15378"/>
        <dbReference type="ChEBI" id="CHEBI:15440"/>
        <dbReference type="ChEBI" id="CHEBI:33019"/>
        <dbReference type="ChEBI" id="CHEBI:57783"/>
        <dbReference type="ChEBI" id="CHEBI:58349"/>
        <dbReference type="ChEBI" id="CHEBI:175763"/>
        <dbReference type="EC" id="2.5.1.21"/>
    </reaction>
</comment>
<dbReference type="PROSITE" id="PS01045">
    <property type="entry name" value="SQUALEN_PHYTOEN_SYN_2"/>
    <property type="match status" value="1"/>
</dbReference>
<dbReference type="STRING" id="670386.D3BCX8"/>